<dbReference type="PANTHER" id="PTHR33096:SF1">
    <property type="entry name" value="CXC1-LIKE CYSTEINE CLUSTER ASSOCIATED WITH KDZ TRANSPOSASES DOMAIN-CONTAINING PROTEIN"/>
    <property type="match status" value="1"/>
</dbReference>
<organism evidence="2">
    <name type="scientific">Capitella teleta</name>
    <name type="common">Polychaete worm</name>
    <dbReference type="NCBI Taxonomy" id="283909"/>
    <lineage>
        <taxon>Eukaryota</taxon>
        <taxon>Metazoa</taxon>
        <taxon>Spiralia</taxon>
        <taxon>Lophotrochozoa</taxon>
        <taxon>Annelida</taxon>
        <taxon>Polychaeta</taxon>
        <taxon>Sedentaria</taxon>
        <taxon>Scolecida</taxon>
        <taxon>Capitellidae</taxon>
        <taxon>Capitella</taxon>
    </lineage>
</organism>
<dbReference type="EMBL" id="AMQN01000631">
    <property type="status" value="NOT_ANNOTATED_CDS"/>
    <property type="molecule type" value="Genomic_DNA"/>
</dbReference>
<dbReference type="EnsemblMetazoa" id="CapteT203327">
    <property type="protein sequence ID" value="CapteP203327"/>
    <property type="gene ID" value="CapteG203327"/>
</dbReference>
<accession>R7VGE6</accession>
<evidence type="ECO:0000313" key="2">
    <source>
        <dbReference type="EMBL" id="ELU15386.1"/>
    </source>
</evidence>
<evidence type="ECO:0000313" key="4">
    <source>
        <dbReference type="Proteomes" id="UP000014760"/>
    </source>
</evidence>
<protein>
    <recommendedName>
        <fullName evidence="5">CxC1-like cysteine cluster associated with KDZ transposases domain-containing protein</fullName>
    </recommendedName>
</protein>
<feature type="region of interest" description="Disordered" evidence="1">
    <location>
        <begin position="388"/>
        <end position="422"/>
    </location>
</feature>
<dbReference type="EMBL" id="AMQN01000632">
    <property type="status" value="NOT_ANNOTATED_CDS"/>
    <property type="molecule type" value="Genomic_DNA"/>
</dbReference>
<feature type="non-terminal residue" evidence="2">
    <location>
        <position position="1"/>
    </location>
</feature>
<dbReference type="EMBL" id="KB293808">
    <property type="protein sequence ID" value="ELU15386.1"/>
    <property type="molecule type" value="Genomic_DNA"/>
</dbReference>
<dbReference type="HOGENOM" id="CLU_651469_0_0_1"/>
<dbReference type="OrthoDB" id="10063408at2759"/>
<keyword evidence="4" id="KW-1185">Reference proteome</keyword>
<dbReference type="AlphaFoldDB" id="R7VGE6"/>
<dbReference type="Proteomes" id="UP000014760">
    <property type="component" value="Unassembled WGS sequence"/>
</dbReference>
<proteinExistence type="predicted"/>
<reference evidence="3" key="3">
    <citation type="submission" date="2015-06" db="UniProtKB">
        <authorList>
            <consortium name="EnsemblMetazoa"/>
        </authorList>
    </citation>
    <scope>IDENTIFICATION</scope>
</reference>
<dbReference type="PANTHER" id="PTHR33096">
    <property type="entry name" value="CXC2 DOMAIN-CONTAINING PROTEIN"/>
    <property type="match status" value="1"/>
</dbReference>
<sequence>RHHKVKMRFCNCEKRAATLLKHRLWPARPVSPNAAYHIDFLMWYAYTCVFHCELQTDSLYRLFHNESFEEFRVLQARLASLMQQSERLCPICPKKRELIVCMDGNFGLVRKENSGRSFDPPILAGSLFIDDEDVQQHIKRANDTNNTQYKAVSTSMSIIQILHKQSNFRTAANLKPEVAESIIRWALPIRLGYPSLLLKAVMATCPPDTKLLVSYDIACTLEKYLKNTGTPSAKGGILEAPNSRKRALRTSAKTTWQSYCHMPATATFCSASCANIVMIDGPNSEDAPSMTQEAVRLYHRRRRCEEERESCLSEMCILLNHVLDQHEWLAKSRQQNAPTPPAKGLNLLINEKIEQLEEYYLVIKGMFRPFINGIPEMKRLPKTSYKNLSEMQQNSDDTEECEVPQPEYPCPLIEEPNSEDEF</sequence>
<reference evidence="2 4" key="2">
    <citation type="journal article" date="2013" name="Nature">
        <title>Insights into bilaterian evolution from three spiralian genomes.</title>
        <authorList>
            <person name="Simakov O."/>
            <person name="Marletaz F."/>
            <person name="Cho S.J."/>
            <person name="Edsinger-Gonzales E."/>
            <person name="Havlak P."/>
            <person name="Hellsten U."/>
            <person name="Kuo D.H."/>
            <person name="Larsson T."/>
            <person name="Lv J."/>
            <person name="Arendt D."/>
            <person name="Savage R."/>
            <person name="Osoegawa K."/>
            <person name="de Jong P."/>
            <person name="Grimwood J."/>
            <person name="Chapman J.A."/>
            <person name="Shapiro H."/>
            <person name="Aerts A."/>
            <person name="Otillar R.P."/>
            <person name="Terry A.Y."/>
            <person name="Boore J.L."/>
            <person name="Grigoriev I.V."/>
            <person name="Lindberg D.R."/>
            <person name="Seaver E.C."/>
            <person name="Weisblat D.A."/>
            <person name="Putnam N.H."/>
            <person name="Rokhsar D.S."/>
        </authorList>
    </citation>
    <scope>NUCLEOTIDE SEQUENCE</scope>
    <source>
        <strain evidence="2 4">I ESC-2004</strain>
    </source>
</reference>
<evidence type="ECO:0000313" key="3">
    <source>
        <dbReference type="EnsemblMetazoa" id="CapteP203327"/>
    </source>
</evidence>
<reference evidence="4" key="1">
    <citation type="submission" date="2012-12" db="EMBL/GenBank/DDBJ databases">
        <authorList>
            <person name="Hellsten U."/>
            <person name="Grimwood J."/>
            <person name="Chapman J.A."/>
            <person name="Shapiro H."/>
            <person name="Aerts A."/>
            <person name="Otillar R.P."/>
            <person name="Terry A.Y."/>
            <person name="Boore J.L."/>
            <person name="Simakov O."/>
            <person name="Marletaz F."/>
            <person name="Cho S.-J."/>
            <person name="Edsinger-Gonzales E."/>
            <person name="Havlak P."/>
            <person name="Kuo D.-H."/>
            <person name="Larsson T."/>
            <person name="Lv J."/>
            <person name="Arendt D."/>
            <person name="Savage R."/>
            <person name="Osoegawa K."/>
            <person name="de Jong P."/>
            <person name="Lindberg D.R."/>
            <person name="Seaver E.C."/>
            <person name="Weisblat D.A."/>
            <person name="Putnam N.H."/>
            <person name="Grigoriev I.V."/>
            <person name="Rokhsar D.S."/>
        </authorList>
    </citation>
    <scope>NUCLEOTIDE SEQUENCE</scope>
    <source>
        <strain evidence="4">I ESC-2004</strain>
    </source>
</reference>
<evidence type="ECO:0000256" key="1">
    <source>
        <dbReference type="SAM" id="MobiDB-lite"/>
    </source>
</evidence>
<name>R7VGE6_CAPTE</name>
<evidence type="ECO:0008006" key="5">
    <source>
        <dbReference type="Google" id="ProtNLM"/>
    </source>
</evidence>
<gene>
    <name evidence="2" type="ORF">CAPTEDRAFT_203327</name>
</gene>